<comment type="subcellular location">
    <subcellularLocation>
        <location evidence="1">Cell envelope</location>
    </subcellularLocation>
</comment>
<feature type="chain" id="PRO_5012916077" description="Leucine-rich repeat-containing N-terminal plant-type domain-containing protein" evidence="2">
    <location>
        <begin position="34"/>
        <end position="344"/>
    </location>
</feature>
<dbReference type="EMBL" id="CM000765">
    <property type="protein sequence ID" value="OQU81782.1"/>
    <property type="molecule type" value="Genomic_DNA"/>
</dbReference>
<dbReference type="AlphaFoldDB" id="A0A1Z5RDG7"/>
<evidence type="ECO:0008006" key="5">
    <source>
        <dbReference type="Google" id="ProtNLM"/>
    </source>
</evidence>
<sequence>MPNTRPRGAMASRTAALLLFFLLSFQLITTSLSQSQLSSQDLPALIKIREQLGNPDALAGWRPGTLCWAWWPAACNEQGRVTKLFLERPINITSALPPAIGLLDQLETLSILEMPGLHGPIPDSFCNLSHLSIFNLMVTSVSGPIPACLYRTNLTSVSFYRSKLNGTIPRSLWKLPYFTSFDAAYNDLVGPIPPLLVHGGKPDRPLVLMLDGNRLTGTIPWTFALERHMLEFRVANNKLTGDPSFLFGRRKVVTGTIDLSGNNFRFNLTGVEMPMQLSFLNLSHNRIYGGVPVSLRDTRVSILDLSYNDLCGEIPTGGHMVQFKAAAYEHNKCLCGTPLPPCRN</sequence>
<evidence type="ECO:0000256" key="2">
    <source>
        <dbReference type="SAM" id="SignalP"/>
    </source>
</evidence>
<dbReference type="eggNOG" id="ENOG502S4YE">
    <property type="taxonomic scope" value="Eukaryota"/>
</dbReference>
<reference evidence="3 4" key="1">
    <citation type="journal article" date="2009" name="Nature">
        <title>The Sorghum bicolor genome and the diversification of grasses.</title>
        <authorList>
            <person name="Paterson A.H."/>
            <person name="Bowers J.E."/>
            <person name="Bruggmann R."/>
            <person name="Dubchak I."/>
            <person name="Grimwood J."/>
            <person name="Gundlach H."/>
            <person name="Haberer G."/>
            <person name="Hellsten U."/>
            <person name="Mitros T."/>
            <person name="Poliakov A."/>
            <person name="Schmutz J."/>
            <person name="Spannagl M."/>
            <person name="Tang H."/>
            <person name="Wang X."/>
            <person name="Wicker T."/>
            <person name="Bharti A.K."/>
            <person name="Chapman J."/>
            <person name="Feltus F.A."/>
            <person name="Gowik U."/>
            <person name="Grigoriev I.V."/>
            <person name="Lyons E."/>
            <person name="Maher C.A."/>
            <person name="Martis M."/>
            <person name="Narechania A."/>
            <person name="Otillar R.P."/>
            <person name="Penning B.W."/>
            <person name="Salamov A.A."/>
            <person name="Wang Y."/>
            <person name="Zhang L."/>
            <person name="Carpita N.C."/>
            <person name="Freeling M."/>
            <person name="Gingle A.R."/>
            <person name="Hash C.T."/>
            <person name="Keller B."/>
            <person name="Klein P."/>
            <person name="Kresovich S."/>
            <person name="McCann M.C."/>
            <person name="Ming R."/>
            <person name="Peterson D.G."/>
            <person name="Mehboob-ur-Rahman"/>
            <person name="Ware D."/>
            <person name="Westhoff P."/>
            <person name="Mayer K.F."/>
            <person name="Messing J."/>
            <person name="Rokhsar D.S."/>
        </authorList>
    </citation>
    <scope>NUCLEOTIDE SEQUENCE [LARGE SCALE GENOMIC DNA]</scope>
    <source>
        <strain evidence="4">cv. BTx623</strain>
    </source>
</reference>
<protein>
    <recommendedName>
        <fullName evidence="5">Leucine-rich repeat-containing N-terminal plant-type domain-containing protein</fullName>
    </recommendedName>
</protein>
<dbReference type="InParanoid" id="A0A1Z5RDG7"/>
<evidence type="ECO:0000313" key="4">
    <source>
        <dbReference type="Proteomes" id="UP000000768"/>
    </source>
</evidence>
<organism evidence="3 4">
    <name type="scientific">Sorghum bicolor</name>
    <name type="common">Sorghum</name>
    <name type="synonym">Sorghum vulgare</name>
    <dbReference type="NCBI Taxonomy" id="4558"/>
    <lineage>
        <taxon>Eukaryota</taxon>
        <taxon>Viridiplantae</taxon>
        <taxon>Streptophyta</taxon>
        <taxon>Embryophyta</taxon>
        <taxon>Tracheophyta</taxon>
        <taxon>Spermatophyta</taxon>
        <taxon>Magnoliopsida</taxon>
        <taxon>Liliopsida</taxon>
        <taxon>Poales</taxon>
        <taxon>Poaceae</taxon>
        <taxon>PACMAD clade</taxon>
        <taxon>Panicoideae</taxon>
        <taxon>Andropogonodae</taxon>
        <taxon>Andropogoneae</taxon>
        <taxon>Sorghinae</taxon>
        <taxon>Sorghum</taxon>
    </lineage>
</organism>
<dbReference type="InterPro" id="IPR051848">
    <property type="entry name" value="PGIP"/>
</dbReference>
<dbReference type="Gene3D" id="3.80.10.10">
    <property type="entry name" value="Ribonuclease Inhibitor"/>
    <property type="match status" value="1"/>
</dbReference>
<proteinExistence type="predicted"/>
<dbReference type="InterPro" id="IPR032675">
    <property type="entry name" value="LRR_dom_sf"/>
</dbReference>
<dbReference type="PANTHER" id="PTHR48059">
    <property type="entry name" value="POLYGALACTURONASE INHIBITOR 1"/>
    <property type="match status" value="1"/>
</dbReference>
<dbReference type="Pfam" id="PF00560">
    <property type="entry name" value="LRR_1"/>
    <property type="match status" value="1"/>
</dbReference>
<name>A0A1Z5RDG7_SORBI</name>
<dbReference type="SUPFAM" id="SSF52058">
    <property type="entry name" value="L domain-like"/>
    <property type="match status" value="1"/>
</dbReference>
<gene>
    <name evidence="3" type="ORF">SORBI_3006G117500</name>
</gene>
<dbReference type="Proteomes" id="UP000000768">
    <property type="component" value="Chromosome 6"/>
</dbReference>
<dbReference type="PANTHER" id="PTHR48059:SF27">
    <property type="entry name" value="LEUCINE-RICH REPEAT-CONTAINING N-TERMINAL PLANT-TYPE DOMAIN-CONTAINING PROTEIN"/>
    <property type="match status" value="1"/>
</dbReference>
<dbReference type="Gramene" id="OQU81782">
    <property type="protein sequence ID" value="OQU81782"/>
    <property type="gene ID" value="SORBI_3006G117500"/>
</dbReference>
<reference evidence="4" key="2">
    <citation type="journal article" date="2018" name="Plant J.">
        <title>The Sorghum bicolor reference genome: improved assembly, gene annotations, a transcriptome atlas, and signatures of genome organization.</title>
        <authorList>
            <person name="McCormick R.F."/>
            <person name="Truong S.K."/>
            <person name="Sreedasyam A."/>
            <person name="Jenkins J."/>
            <person name="Shu S."/>
            <person name="Sims D."/>
            <person name="Kennedy M."/>
            <person name="Amirebrahimi M."/>
            <person name="Weers B.D."/>
            <person name="McKinley B."/>
            <person name="Mattison A."/>
            <person name="Morishige D.T."/>
            <person name="Grimwood J."/>
            <person name="Schmutz J."/>
            <person name="Mullet J.E."/>
        </authorList>
    </citation>
    <scope>NUCLEOTIDE SEQUENCE [LARGE SCALE GENOMIC DNA]</scope>
    <source>
        <strain evidence="4">cv. BTx623</strain>
    </source>
</reference>
<dbReference type="InterPro" id="IPR001611">
    <property type="entry name" value="Leu-rich_rpt"/>
</dbReference>
<dbReference type="OMA" id="GHMVQFK"/>
<keyword evidence="4" id="KW-1185">Reference proteome</keyword>
<feature type="signal peptide" evidence="2">
    <location>
        <begin position="1"/>
        <end position="33"/>
    </location>
</feature>
<accession>A0A1Z5RDG7</accession>
<evidence type="ECO:0000256" key="1">
    <source>
        <dbReference type="ARBA" id="ARBA00004196"/>
    </source>
</evidence>
<dbReference type="STRING" id="4558.A0A1Z5RDG7"/>
<evidence type="ECO:0000313" key="3">
    <source>
        <dbReference type="EMBL" id="OQU81782.1"/>
    </source>
</evidence>
<keyword evidence="2" id="KW-0732">Signal</keyword>